<keyword evidence="5" id="KW-1185">Reference proteome</keyword>
<comment type="similarity">
    <text evidence="1">Belongs to the short-chain dehydrogenases/reductases (SDR) family.</text>
</comment>
<comment type="caution">
    <text evidence="4">The sequence shown here is derived from an EMBL/GenBank/DDBJ whole genome shotgun (WGS) entry which is preliminary data.</text>
</comment>
<dbReference type="PRINTS" id="PR00080">
    <property type="entry name" value="SDRFAMILY"/>
</dbReference>
<dbReference type="PANTHER" id="PTHR43008:SF4">
    <property type="entry name" value="CHAIN DEHYDROGENASE, PUTATIVE (AFU_ORTHOLOGUE AFUA_4G08710)-RELATED"/>
    <property type="match status" value="1"/>
</dbReference>
<sequence length="261" mass="28219">MATSLPEFSLQGKIAVITGGARGLGLEMSKALAEAGADVAMMYVSNDSTHDTAAAIGKQFNKNVRAYKCELTNVDQVREVIDKIHADYGRIDIFVANAGVSEGGPAEDLDINVWHRVMDVNVNGCFYTIQAVARHMLKQPNGGSIITLSSISASIVNRPQFQVVYNTSKAAVGMMTKCLAAEWATRKIRVNAISPGYMMTDMVKKYIDNNKALGEAWAEHTPMKRIGDPKELRGAVVFLASDAASYMTGSEIVVDGGYLVY</sequence>
<organism evidence="4 5">
    <name type="scientific">Umbelopsis vinacea</name>
    <dbReference type="NCBI Taxonomy" id="44442"/>
    <lineage>
        <taxon>Eukaryota</taxon>
        <taxon>Fungi</taxon>
        <taxon>Fungi incertae sedis</taxon>
        <taxon>Mucoromycota</taxon>
        <taxon>Mucoromycotina</taxon>
        <taxon>Umbelopsidomycetes</taxon>
        <taxon>Umbelopsidales</taxon>
        <taxon>Umbelopsidaceae</taxon>
        <taxon>Umbelopsis</taxon>
    </lineage>
</organism>
<dbReference type="AlphaFoldDB" id="A0A8H7UQX5"/>
<dbReference type="InterPro" id="IPR036291">
    <property type="entry name" value="NAD(P)-bd_dom_sf"/>
</dbReference>
<dbReference type="NCBIfam" id="NF005559">
    <property type="entry name" value="PRK07231.1"/>
    <property type="match status" value="1"/>
</dbReference>
<evidence type="ECO:0000256" key="2">
    <source>
        <dbReference type="ARBA" id="ARBA00022857"/>
    </source>
</evidence>
<evidence type="ECO:0000313" key="5">
    <source>
        <dbReference type="Proteomes" id="UP000612746"/>
    </source>
</evidence>
<dbReference type="OrthoDB" id="1669814at2759"/>
<keyword evidence="3" id="KW-0560">Oxidoreductase</keyword>
<dbReference type="PRINTS" id="PR00081">
    <property type="entry name" value="GDHRDH"/>
</dbReference>
<dbReference type="InterPro" id="IPR002347">
    <property type="entry name" value="SDR_fam"/>
</dbReference>
<gene>
    <name evidence="4" type="ORF">INT44_003892</name>
</gene>
<dbReference type="InterPro" id="IPR020904">
    <property type="entry name" value="Sc_DH/Rdtase_CS"/>
</dbReference>
<accession>A0A8H7UQX5</accession>
<evidence type="ECO:0000256" key="1">
    <source>
        <dbReference type="ARBA" id="ARBA00006484"/>
    </source>
</evidence>
<dbReference type="SUPFAM" id="SSF51735">
    <property type="entry name" value="NAD(P)-binding Rossmann-fold domains"/>
    <property type="match status" value="1"/>
</dbReference>
<keyword evidence="2" id="KW-0521">NADP</keyword>
<name>A0A8H7UQX5_9FUNG</name>
<protein>
    <submittedName>
        <fullName evidence="4">Uncharacterized protein</fullName>
    </submittedName>
</protein>
<proteinExistence type="inferred from homology"/>
<evidence type="ECO:0000256" key="3">
    <source>
        <dbReference type="ARBA" id="ARBA00023002"/>
    </source>
</evidence>
<dbReference type="GO" id="GO:0050085">
    <property type="term" value="F:mannitol 2-dehydrogenase (NADP+) activity"/>
    <property type="evidence" value="ECO:0007669"/>
    <property type="project" value="UniProtKB-ARBA"/>
</dbReference>
<dbReference type="PANTHER" id="PTHR43008">
    <property type="entry name" value="BENZIL REDUCTASE"/>
    <property type="match status" value="1"/>
</dbReference>
<evidence type="ECO:0000313" key="4">
    <source>
        <dbReference type="EMBL" id="KAG2188753.1"/>
    </source>
</evidence>
<dbReference type="FunFam" id="3.40.50.720:FF:000090">
    <property type="entry name" value="NADP-dependent mannitol dehydrogenase"/>
    <property type="match status" value="1"/>
</dbReference>
<dbReference type="Proteomes" id="UP000612746">
    <property type="component" value="Unassembled WGS sequence"/>
</dbReference>
<dbReference type="EMBL" id="JAEPRA010000001">
    <property type="protein sequence ID" value="KAG2188753.1"/>
    <property type="molecule type" value="Genomic_DNA"/>
</dbReference>
<dbReference type="GO" id="GO:0044281">
    <property type="term" value="P:small molecule metabolic process"/>
    <property type="evidence" value="ECO:0007669"/>
    <property type="project" value="UniProtKB-ARBA"/>
</dbReference>
<reference evidence="4" key="1">
    <citation type="submission" date="2020-12" db="EMBL/GenBank/DDBJ databases">
        <title>Metabolic potential, ecology and presence of endohyphal bacteria is reflected in genomic diversity of Mucoromycotina.</title>
        <authorList>
            <person name="Muszewska A."/>
            <person name="Okrasinska A."/>
            <person name="Steczkiewicz K."/>
            <person name="Drgas O."/>
            <person name="Orlowska M."/>
            <person name="Perlinska-Lenart U."/>
            <person name="Aleksandrzak-Piekarczyk T."/>
            <person name="Szatraj K."/>
            <person name="Zielenkiewicz U."/>
            <person name="Pilsyk S."/>
            <person name="Malc E."/>
            <person name="Mieczkowski P."/>
            <person name="Kruszewska J.S."/>
            <person name="Biernat P."/>
            <person name="Pawlowska J."/>
        </authorList>
    </citation>
    <scope>NUCLEOTIDE SEQUENCE</scope>
    <source>
        <strain evidence="4">WA0000051536</strain>
    </source>
</reference>
<dbReference type="GO" id="GO:0005975">
    <property type="term" value="P:carbohydrate metabolic process"/>
    <property type="evidence" value="ECO:0007669"/>
    <property type="project" value="UniProtKB-ARBA"/>
</dbReference>
<dbReference type="PROSITE" id="PS00061">
    <property type="entry name" value="ADH_SHORT"/>
    <property type="match status" value="1"/>
</dbReference>
<dbReference type="Pfam" id="PF13561">
    <property type="entry name" value="adh_short_C2"/>
    <property type="match status" value="1"/>
</dbReference>
<dbReference type="GO" id="GO:0050664">
    <property type="term" value="F:oxidoreductase activity, acting on NAD(P)H, oxygen as acceptor"/>
    <property type="evidence" value="ECO:0007669"/>
    <property type="project" value="TreeGrafter"/>
</dbReference>
<dbReference type="Gene3D" id="3.40.50.720">
    <property type="entry name" value="NAD(P)-binding Rossmann-like Domain"/>
    <property type="match status" value="1"/>
</dbReference>